<dbReference type="RefSeq" id="XP_001433411.1">
    <property type="nucleotide sequence ID" value="XM_001433374.1"/>
</dbReference>
<evidence type="ECO:0000256" key="5">
    <source>
        <dbReference type="HAMAP-Rule" id="MF_03174"/>
    </source>
</evidence>
<dbReference type="GeneID" id="5019196"/>
<evidence type="ECO:0000256" key="1">
    <source>
        <dbReference type="ARBA" id="ARBA00022438"/>
    </source>
</evidence>
<evidence type="ECO:0000256" key="4">
    <source>
        <dbReference type="ARBA" id="ARBA00022801"/>
    </source>
</evidence>
<evidence type="ECO:0000256" key="3">
    <source>
        <dbReference type="ARBA" id="ARBA00022723"/>
    </source>
</evidence>
<feature type="binding site" evidence="5">
    <location>
        <position position="145"/>
    </location>
    <ligand>
        <name>substrate</name>
    </ligand>
</feature>
<feature type="binding site" evidence="5">
    <location>
        <position position="162"/>
    </location>
    <ligand>
        <name>a divalent metal cation</name>
        <dbReference type="ChEBI" id="CHEBI:60240"/>
        <label>1</label>
    </ligand>
</feature>
<feature type="binding site" evidence="5">
    <location>
        <position position="173"/>
    </location>
    <ligand>
        <name>a divalent metal cation</name>
        <dbReference type="ChEBI" id="CHEBI:60240"/>
        <label>2</label>
        <note>catalytic</note>
    </ligand>
</feature>
<dbReference type="GO" id="GO:0004239">
    <property type="term" value="F:initiator methionyl aminopeptidase activity"/>
    <property type="evidence" value="ECO:0007669"/>
    <property type="project" value="UniProtKB-UniRule"/>
</dbReference>
<reference evidence="8 9" key="1">
    <citation type="journal article" date="2006" name="Nature">
        <title>Global trends of whole-genome duplications revealed by the ciliate Paramecium tetraurelia.</title>
        <authorList>
            <consortium name="Genoscope"/>
            <person name="Aury J.-M."/>
            <person name="Jaillon O."/>
            <person name="Duret L."/>
            <person name="Noel B."/>
            <person name="Jubin C."/>
            <person name="Porcel B.M."/>
            <person name="Segurens B."/>
            <person name="Daubin V."/>
            <person name="Anthouard V."/>
            <person name="Aiach N."/>
            <person name="Arnaiz O."/>
            <person name="Billaut A."/>
            <person name="Beisson J."/>
            <person name="Blanc I."/>
            <person name="Bouhouche K."/>
            <person name="Camara F."/>
            <person name="Duharcourt S."/>
            <person name="Guigo R."/>
            <person name="Gogendeau D."/>
            <person name="Katinka M."/>
            <person name="Keller A.-M."/>
            <person name="Kissmehl R."/>
            <person name="Klotz C."/>
            <person name="Koll F."/>
            <person name="Le Moue A."/>
            <person name="Lepere C."/>
            <person name="Malinsky S."/>
            <person name="Nowacki M."/>
            <person name="Nowak J.K."/>
            <person name="Plattner H."/>
            <person name="Poulain J."/>
            <person name="Ruiz F."/>
            <person name="Serrano V."/>
            <person name="Zagulski M."/>
            <person name="Dessen P."/>
            <person name="Betermier M."/>
            <person name="Weissenbach J."/>
            <person name="Scarpelli C."/>
            <person name="Schachter V."/>
            <person name="Sperling L."/>
            <person name="Meyer E."/>
            <person name="Cohen J."/>
            <person name="Wincker P."/>
        </authorList>
    </citation>
    <scope>NUCLEOTIDE SEQUENCE [LARGE SCALE GENOMIC DNA]</scope>
    <source>
        <strain evidence="8 9">Stock d4-2</strain>
    </source>
</reference>
<evidence type="ECO:0000259" key="7">
    <source>
        <dbReference type="Pfam" id="PF00557"/>
    </source>
</evidence>
<feature type="binding site" evidence="5">
    <location>
        <position position="236"/>
    </location>
    <ligand>
        <name>a divalent metal cation</name>
        <dbReference type="ChEBI" id="CHEBI:60240"/>
        <label>2</label>
        <note>catalytic</note>
    </ligand>
</feature>
<evidence type="ECO:0000256" key="6">
    <source>
        <dbReference type="RuleBase" id="RU003653"/>
    </source>
</evidence>
<dbReference type="Gene3D" id="3.90.230.10">
    <property type="entry name" value="Creatinase/methionine aminopeptidase superfamily"/>
    <property type="match status" value="1"/>
</dbReference>
<dbReference type="HOGENOM" id="CLU_015857_1_5_1"/>
<dbReference type="GO" id="GO:0046872">
    <property type="term" value="F:metal ion binding"/>
    <property type="evidence" value="ECO:0007669"/>
    <property type="project" value="UniProtKB-UniRule"/>
</dbReference>
<dbReference type="PRINTS" id="PR00599">
    <property type="entry name" value="MAPEPTIDASE"/>
</dbReference>
<dbReference type="HAMAP" id="MF_01974">
    <property type="entry name" value="MetAP_1"/>
    <property type="match status" value="1"/>
</dbReference>
<keyword evidence="9" id="KW-1185">Reference proteome</keyword>
<dbReference type="OMA" id="HWEHSVA"/>
<protein>
    <recommendedName>
        <fullName evidence="6">Methionine aminopeptidase</fullName>
        <ecNumber evidence="6">3.4.11.18</ecNumber>
    </recommendedName>
</protein>
<dbReference type="eggNOG" id="KOG2738">
    <property type="taxonomic scope" value="Eukaryota"/>
</dbReference>
<dbReference type="EC" id="3.4.11.18" evidence="6"/>
<dbReference type="CDD" id="cd01086">
    <property type="entry name" value="MetAP1"/>
    <property type="match status" value="1"/>
</dbReference>
<accession>A0C5E7</accession>
<comment type="similarity">
    <text evidence="5">Belongs to the peptidase M24A family. Methionine aminopeptidase type 1 subfamily.</text>
</comment>
<evidence type="ECO:0000313" key="9">
    <source>
        <dbReference type="Proteomes" id="UP000000600"/>
    </source>
</evidence>
<dbReference type="InterPro" id="IPR000994">
    <property type="entry name" value="Pept_M24"/>
</dbReference>
<sequence>MLLKKLNQNNFFFRLKYGYQSRQKNPKYFHNPLVEGQYAVTPARKVPSNITRPSYMTDKKPIYGIYEGPAVTHDKHMIEKLRKAASIASKTAQVAQRSVKKGMTTDDLDKIVHDYIISQNAYPSPIGFMGFPKSVCTSVNEVCCHGIPNLRPLEEGDSLNIDVTIFYDGVHGDTSVMASVPKMNQEISKLIETTQKSLYEAIKICRPGQKFSQVGKVIQEIANKEGYYVSEVFTGHGIGDLMHMPPTIFHTQNHYPGVMVPGNVFTIEPILLIKEVQDYQIWNDNFTIISNDNPKQLAQWEHMILITENGYEVLTKRDDETEL</sequence>
<evidence type="ECO:0000256" key="2">
    <source>
        <dbReference type="ARBA" id="ARBA00022670"/>
    </source>
</evidence>
<dbReference type="InterPro" id="IPR036005">
    <property type="entry name" value="Creatinase/aminopeptidase-like"/>
</dbReference>
<proteinExistence type="inferred from homology"/>
<keyword evidence="1 5" id="KW-0031">Aminopeptidase</keyword>
<dbReference type="KEGG" id="ptm:GSPATT00006513001"/>
<dbReference type="OrthoDB" id="3209743at2759"/>
<name>A0C5E7_PARTE</name>
<evidence type="ECO:0000313" key="8">
    <source>
        <dbReference type="EMBL" id="CAK66014.1"/>
    </source>
</evidence>
<dbReference type="EMBL" id="CT868041">
    <property type="protein sequence ID" value="CAK66014.1"/>
    <property type="molecule type" value="Genomic_DNA"/>
</dbReference>
<dbReference type="SUPFAM" id="SSF55920">
    <property type="entry name" value="Creatinase/aminopeptidase"/>
    <property type="match status" value="1"/>
</dbReference>
<dbReference type="STRING" id="5888.A0C5E7"/>
<dbReference type="Pfam" id="PF00557">
    <property type="entry name" value="Peptidase_M24"/>
    <property type="match status" value="1"/>
</dbReference>
<dbReference type="AlphaFoldDB" id="A0C5E7"/>
<gene>
    <name evidence="8" type="ORF">GSPATT00006513001</name>
</gene>
<feature type="binding site" evidence="5">
    <location>
        <position position="243"/>
    </location>
    <ligand>
        <name>substrate</name>
    </ligand>
</feature>
<dbReference type="PANTHER" id="PTHR43330">
    <property type="entry name" value="METHIONINE AMINOPEPTIDASE"/>
    <property type="match status" value="1"/>
</dbReference>
<comment type="cofactor">
    <cofactor evidence="5">
        <name>Co(2+)</name>
        <dbReference type="ChEBI" id="CHEBI:48828"/>
    </cofactor>
    <cofactor evidence="5">
        <name>Zn(2+)</name>
        <dbReference type="ChEBI" id="CHEBI:29105"/>
    </cofactor>
    <cofactor evidence="5">
        <name>Mn(2+)</name>
        <dbReference type="ChEBI" id="CHEBI:29035"/>
    </cofactor>
    <cofactor evidence="5">
        <name>Fe(2+)</name>
        <dbReference type="ChEBI" id="CHEBI:29033"/>
    </cofactor>
    <text evidence="5">Binds 2 divalent metal cations per subunit. Has a high-affinity and a low affinity metal-binding site. The true nature of the physiological cofactor is under debate. The enzyme is active with cobalt, zinc, manganese or divalent iron ions. Most likely, methionine aminopeptidases function as mononuclear Fe(2+)-metalloproteases under physiological conditions, and the catalytically relevant metal-binding site has been assigned to the histidine-containing high-affinity site.</text>
</comment>
<keyword evidence="2 5" id="KW-0645">Protease</keyword>
<comment type="catalytic activity">
    <reaction evidence="5 6">
        <text>Release of N-terminal amino acids, preferentially methionine, from peptides and arylamides.</text>
        <dbReference type="EC" id="3.4.11.18"/>
    </reaction>
</comment>
<dbReference type="InterPro" id="IPR001714">
    <property type="entry name" value="Pept_M24_MAP"/>
</dbReference>
<comment type="function">
    <text evidence="6">Cotranslationally removes the N-terminal methionine from nascent proteins. The N-terminal methionine is often cleaved when the second residue in the primary sequence is small and uncharged (Met-Ala-, Cys, Gly, Pro, Ser, Thr, or Val).</text>
</comment>
<dbReference type="NCBIfam" id="TIGR00500">
    <property type="entry name" value="met_pdase_I"/>
    <property type="match status" value="1"/>
</dbReference>
<dbReference type="InterPro" id="IPR002467">
    <property type="entry name" value="Pept_M24A_MAP1"/>
</dbReference>
<organism evidence="8 9">
    <name type="scientific">Paramecium tetraurelia</name>
    <dbReference type="NCBI Taxonomy" id="5888"/>
    <lineage>
        <taxon>Eukaryota</taxon>
        <taxon>Sar</taxon>
        <taxon>Alveolata</taxon>
        <taxon>Ciliophora</taxon>
        <taxon>Intramacronucleata</taxon>
        <taxon>Oligohymenophorea</taxon>
        <taxon>Peniculida</taxon>
        <taxon>Parameciidae</taxon>
        <taxon>Paramecium</taxon>
    </lineage>
</organism>
<keyword evidence="4 5" id="KW-0378">Hydrolase</keyword>
<feature type="binding site" evidence="5">
    <location>
        <position position="301"/>
    </location>
    <ligand>
        <name>a divalent metal cation</name>
        <dbReference type="ChEBI" id="CHEBI:60240"/>
        <label>1</label>
    </ligand>
</feature>
<dbReference type="GO" id="GO:0070006">
    <property type="term" value="F:metalloaminopeptidase activity"/>
    <property type="evidence" value="ECO:0000318"/>
    <property type="project" value="GO_Central"/>
</dbReference>
<dbReference type="GO" id="GO:0006508">
    <property type="term" value="P:proteolysis"/>
    <property type="evidence" value="ECO:0007669"/>
    <property type="project" value="UniProtKB-KW"/>
</dbReference>
<dbReference type="PANTHER" id="PTHR43330:SF8">
    <property type="entry name" value="METHIONINE AMINOPEPTIDASE 1D, MITOCHONDRIAL"/>
    <property type="match status" value="1"/>
</dbReference>
<keyword evidence="3 5" id="KW-0479">Metal-binding</keyword>
<dbReference type="Proteomes" id="UP000000600">
    <property type="component" value="Unassembled WGS sequence"/>
</dbReference>
<feature type="domain" description="Peptidase M24" evidence="7">
    <location>
        <begin position="79"/>
        <end position="308"/>
    </location>
</feature>
<feature type="binding site" evidence="5">
    <location>
        <position position="301"/>
    </location>
    <ligand>
        <name>a divalent metal cation</name>
        <dbReference type="ChEBI" id="CHEBI:60240"/>
        <label>2</label>
        <note>catalytic</note>
    </ligand>
</feature>
<feature type="binding site" evidence="5">
    <location>
        <position position="173"/>
    </location>
    <ligand>
        <name>a divalent metal cation</name>
        <dbReference type="ChEBI" id="CHEBI:60240"/>
        <label>1</label>
    </ligand>
</feature>
<feature type="binding site" evidence="5">
    <location>
        <position position="268"/>
    </location>
    <ligand>
        <name>a divalent metal cation</name>
        <dbReference type="ChEBI" id="CHEBI:60240"/>
        <label>2</label>
        <note>catalytic</note>
    </ligand>
</feature>
<dbReference type="InParanoid" id="A0C5E7"/>